<comment type="caution">
    <text evidence="2">The sequence shown here is derived from an EMBL/GenBank/DDBJ whole genome shotgun (WGS) entry which is preliminary data.</text>
</comment>
<dbReference type="PANTHER" id="PTHR36074:SF1">
    <property type="entry name" value="ISOPENTENYL-DIPHOSPHATE DELTA-ISOMERASE"/>
    <property type="match status" value="1"/>
</dbReference>
<feature type="transmembrane region" description="Helical" evidence="1">
    <location>
        <begin position="198"/>
        <end position="218"/>
    </location>
</feature>
<keyword evidence="3" id="KW-1185">Reference proteome</keyword>
<feature type="transmembrane region" description="Helical" evidence="1">
    <location>
        <begin position="275"/>
        <end position="294"/>
    </location>
</feature>
<sequence length="302" mass="33134">MAGIAILVDLLRKNPSLNGQTFHSSGLFSASLAASAAGASIAAGTPFASRALFGIGARSVAHCDADTTLGEDYVSAIRSASGNIFQHDAVTYSTKEYYIEMKPLFSAFHWKFFAMTTLRSFLLFYLPLLEPRSNLEEDDDNFLQDPPEEDHVDLVVPFKKSVKQIMRETTVVTIRRIMERLAVHYVSRRMAWKLLKGHFLGVAASWLLQVGIGIYHFFSRLYKSDEDADENDKVVQVKILVKNVCVTTVSCAVSLVLASVGAGIGATIFRPSAGQWIGCALGDLAGPIIVSFCFEKFLHADL</sequence>
<dbReference type="EMBL" id="JAVXUO010003037">
    <property type="protein sequence ID" value="KAK2967269.1"/>
    <property type="molecule type" value="Genomic_DNA"/>
</dbReference>
<protein>
    <submittedName>
        <fullName evidence="2">Uncharacterized protein</fullName>
    </submittedName>
</protein>
<organism evidence="2 3">
    <name type="scientific">Escallonia rubra</name>
    <dbReference type="NCBI Taxonomy" id="112253"/>
    <lineage>
        <taxon>Eukaryota</taxon>
        <taxon>Viridiplantae</taxon>
        <taxon>Streptophyta</taxon>
        <taxon>Embryophyta</taxon>
        <taxon>Tracheophyta</taxon>
        <taxon>Spermatophyta</taxon>
        <taxon>Magnoliopsida</taxon>
        <taxon>eudicotyledons</taxon>
        <taxon>Gunneridae</taxon>
        <taxon>Pentapetalae</taxon>
        <taxon>asterids</taxon>
        <taxon>campanulids</taxon>
        <taxon>Escalloniales</taxon>
        <taxon>Escalloniaceae</taxon>
        <taxon>Escallonia</taxon>
    </lineage>
</organism>
<keyword evidence="1" id="KW-1133">Transmembrane helix</keyword>
<dbReference type="Proteomes" id="UP001187471">
    <property type="component" value="Unassembled WGS sequence"/>
</dbReference>
<dbReference type="AlphaFoldDB" id="A0AA88QLA7"/>
<reference evidence="2" key="1">
    <citation type="submission" date="2022-12" db="EMBL/GenBank/DDBJ databases">
        <title>Draft genome assemblies for two species of Escallonia (Escalloniales).</title>
        <authorList>
            <person name="Chanderbali A."/>
            <person name="Dervinis C."/>
            <person name="Anghel I."/>
            <person name="Soltis D."/>
            <person name="Soltis P."/>
            <person name="Zapata F."/>
        </authorList>
    </citation>
    <scope>NUCLEOTIDE SEQUENCE</scope>
    <source>
        <strain evidence="2">UCBG92.1500</strain>
        <tissue evidence="2">Leaf</tissue>
    </source>
</reference>
<feature type="transmembrane region" description="Helical" evidence="1">
    <location>
        <begin position="239"/>
        <end position="269"/>
    </location>
</feature>
<proteinExistence type="predicted"/>
<keyword evidence="1" id="KW-0472">Membrane</keyword>
<name>A0AA88QLA7_9ASTE</name>
<accession>A0AA88QLA7</accession>
<evidence type="ECO:0000313" key="3">
    <source>
        <dbReference type="Proteomes" id="UP001187471"/>
    </source>
</evidence>
<keyword evidence="1" id="KW-0812">Transmembrane</keyword>
<evidence type="ECO:0000313" key="2">
    <source>
        <dbReference type="EMBL" id="KAK2967269.1"/>
    </source>
</evidence>
<evidence type="ECO:0000256" key="1">
    <source>
        <dbReference type="SAM" id="Phobius"/>
    </source>
</evidence>
<dbReference type="PANTHER" id="PTHR36074">
    <property type="entry name" value="ISOPENTENYL-DIPHOSPHATE DELTA-ISOMERASE"/>
    <property type="match status" value="1"/>
</dbReference>
<gene>
    <name evidence="2" type="ORF">RJ640_004835</name>
</gene>